<dbReference type="EMBL" id="DVIQ01000073">
    <property type="protein sequence ID" value="HIS32244.1"/>
    <property type="molecule type" value="Genomic_DNA"/>
</dbReference>
<evidence type="ECO:0000313" key="2">
    <source>
        <dbReference type="EMBL" id="HIS32244.1"/>
    </source>
</evidence>
<sequence>MPGIVMPMEYNLLTQRLLAAGYTAEHYPDYVRIPSSRWGNDPLQNLSHGFEFTPDYLKSMVFKTGCGLYVKGSEFCHGDMSYMGVLWSPENDCPTICCPHRKHECDLRSPLFGDGRATAYHCDCHVTEDPYDYAMSVDKAYQDYNAKVKQQYDDFCRKKGGHVCRIHAHYDDWDGKWSQNYNVLSCAHHCPHVGDMCDLTHTPVSRKKGNVFYDKKITQIRNDGTLFNGEKIVKIIKGVRLFESAKSLTICERAAKQSIVEEQESHCRREGQVEILNIRVEQRESRDLMQDLQDIRDGIEVIHESDLKKQAKQQKRERRQQNQEKKIKKLEKKIMEVGFSGLGENSLDRRHAMKWLGNDRIKELEAIRKERRNDPVQMSIFDFIGGDIS</sequence>
<comment type="caution">
    <text evidence="2">The sequence shown here is derived from an EMBL/GenBank/DDBJ whole genome shotgun (WGS) entry which is preliminary data.</text>
</comment>
<organism evidence="2 3">
    <name type="scientific">Candidatus Limivivens intestinipullorum</name>
    <dbReference type="NCBI Taxonomy" id="2840858"/>
    <lineage>
        <taxon>Bacteria</taxon>
        <taxon>Bacillati</taxon>
        <taxon>Bacillota</taxon>
        <taxon>Clostridia</taxon>
        <taxon>Lachnospirales</taxon>
        <taxon>Lachnospiraceae</taxon>
        <taxon>Lachnospiraceae incertae sedis</taxon>
        <taxon>Candidatus Limivivens</taxon>
    </lineage>
</organism>
<evidence type="ECO:0000313" key="3">
    <source>
        <dbReference type="Proteomes" id="UP000823935"/>
    </source>
</evidence>
<gene>
    <name evidence="2" type="ORF">IAB44_11980</name>
</gene>
<proteinExistence type="predicted"/>
<dbReference type="Proteomes" id="UP000823935">
    <property type="component" value="Unassembled WGS sequence"/>
</dbReference>
<dbReference type="AlphaFoldDB" id="A0A9D1EU23"/>
<accession>A0A9D1EU23</accession>
<reference evidence="2" key="2">
    <citation type="journal article" date="2021" name="PeerJ">
        <title>Extensive microbial diversity within the chicken gut microbiome revealed by metagenomics and culture.</title>
        <authorList>
            <person name="Gilroy R."/>
            <person name="Ravi A."/>
            <person name="Getino M."/>
            <person name="Pursley I."/>
            <person name="Horton D.L."/>
            <person name="Alikhan N.F."/>
            <person name="Baker D."/>
            <person name="Gharbi K."/>
            <person name="Hall N."/>
            <person name="Watson M."/>
            <person name="Adriaenssens E.M."/>
            <person name="Foster-Nyarko E."/>
            <person name="Jarju S."/>
            <person name="Secka A."/>
            <person name="Antonio M."/>
            <person name="Oren A."/>
            <person name="Chaudhuri R.R."/>
            <person name="La Ragione R."/>
            <person name="Hildebrand F."/>
            <person name="Pallen M.J."/>
        </authorList>
    </citation>
    <scope>NUCLEOTIDE SEQUENCE</scope>
    <source>
        <strain evidence="2">CHK190-19873</strain>
    </source>
</reference>
<feature type="region of interest" description="Disordered" evidence="1">
    <location>
        <begin position="307"/>
        <end position="326"/>
    </location>
</feature>
<protein>
    <submittedName>
        <fullName evidence="2">Sarcolemmal membrane-associated protein</fullName>
    </submittedName>
</protein>
<evidence type="ECO:0000256" key="1">
    <source>
        <dbReference type="SAM" id="MobiDB-lite"/>
    </source>
</evidence>
<name>A0A9D1EU23_9FIRM</name>
<reference evidence="2" key="1">
    <citation type="submission" date="2020-10" db="EMBL/GenBank/DDBJ databases">
        <authorList>
            <person name="Gilroy R."/>
        </authorList>
    </citation>
    <scope>NUCLEOTIDE SEQUENCE</scope>
    <source>
        <strain evidence="2">CHK190-19873</strain>
    </source>
</reference>